<reference evidence="1" key="1">
    <citation type="submission" date="2020-08" db="EMBL/GenBank/DDBJ databases">
        <title>Multicomponent nature underlies the extraordinary mechanical properties of spider dragline silk.</title>
        <authorList>
            <person name="Kono N."/>
            <person name="Nakamura H."/>
            <person name="Mori M."/>
            <person name="Yoshida Y."/>
            <person name="Ohtoshi R."/>
            <person name="Malay A.D."/>
            <person name="Moran D.A.P."/>
            <person name="Tomita M."/>
            <person name="Numata K."/>
            <person name="Arakawa K."/>
        </authorList>
    </citation>
    <scope>NUCLEOTIDE SEQUENCE</scope>
</reference>
<protein>
    <submittedName>
        <fullName evidence="1">Uncharacterized protein</fullName>
    </submittedName>
</protein>
<dbReference type="OrthoDB" id="10373500at2759"/>
<evidence type="ECO:0000313" key="2">
    <source>
        <dbReference type="Proteomes" id="UP000886998"/>
    </source>
</evidence>
<proteinExistence type="predicted"/>
<name>A0A8X6YBB6_9ARAC</name>
<evidence type="ECO:0000313" key="1">
    <source>
        <dbReference type="EMBL" id="GFY69671.1"/>
    </source>
</evidence>
<dbReference type="EMBL" id="BMAV01017735">
    <property type="protein sequence ID" value="GFY69671.1"/>
    <property type="molecule type" value="Genomic_DNA"/>
</dbReference>
<dbReference type="Proteomes" id="UP000886998">
    <property type="component" value="Unassembled WGS sequence"/>
</dbReference>
<accession>A0A8X6YBB6</accession>
<sequence>MVRIFKEIYATRISTNLNMSKISNSQDEMSYITKMRNLKLFQQSNSEEFQYLDKKFYQEFVMHKRSLPLFRMCYSHAFFQVAKSHVLVHNYEPFRHWDMIVIDNDGHPKTENGYVLMTKPSKNIEAIPKDRFLVADNVLATPSVPYWNFYPYYKGVITDMQSNIFEQFYAESFFLRHETTWRRVYDANRTFFFC</sequence>
<keyword evidence="2" id="KW-1185">Reference proteome</keyword>
<organism evidence="1 2">
    <name type="scientific">Trichonephila inaurata madagascariensis</name>
    <dbReference type="NCBI Taxonomy" id="2747483"/>
    <lineage>
        <taxon>Eukaryota</taxon>
        <taxon>Metazoa</taxon>
        <taxon>Ecdysozoa</taxon>
        <taxon>Arthropoda</taxon>
        <taxon>Chelicerata</taxon>
        <taxon>Arachnida</taxon>
        <taxon>Araneae</taxon>
        <taxon>Araneomorphae</taxon>
        <taxon>Entelegynae</taxon>
        <taxon>Araneoidea</taxon>
        <taxon>Nephilidae</taxon>
        <taxon>Trichonephila</taxon>
        <taxon>Trichonephila inaurata</taxon>
    </lineage>
</organism>
<comment type="caution">
    <text evidence="1">The sequence shown here is derived from an EMBL/GenBank/DDBJ whole genome shotgun (WGS) entry which is preliminary data.</text>
</comment>
<dbReference type="AlphaFoldDB" id="A0A8X6YBB6"/>
<gene>
    <name evidence="1" type="primary">NCL1_27484</name>
    <name evidence="1" type="ORF">TNIN_42851</name>
</gene>